<gene>
    <name evidence="3" type="ORF">HEQ75_04100</name>
</gene>
<feature type="region of interest" description="Disordered" evidence="2">
    <location>
        <begin position="389"/>
        <end position="413"/>
    </location>
</feature>
<evidence type="ECO:0000313" key="4">
    <source>
        <dbReference type="Proteomes" id="UP000787635"/>
    </source>
</evidence>
<reference evidence="3 4" key="1">
    <citation type="submission" date="2020-03" db="EMBL/GenBank/DDBJ databases">
        <title>Roseomonas selenitidurans sp. nov. isolated from urban soil.</title>
        <authorList>
            <person name="Liu H."/>
        </authorList>
    </citation>
    <scope>NUCLEOTIDE SEQUENCE [LARGE SCALE GENOMIC DNA]</scope>
    <source>
        <strain evidence="3 4">BU-1</strain>
    </source>
</reference>
<comment type="caution">
    <text evidence="3">The sequence shown here is derived from an EMBL/GenBank/DDBJ whole genome shotgun (WGS) entry which is preliminary data.</text>
</comment>
<keyword evidence="4" id="KW-1185">Reference proteome</keyword>
<dbReference type="Gene3D" id="3.30.1540.10">
    <property type="entry name" value="formyl-coa transferase, domain 3"/>
    <property type="match status" value="1"/>
</dbReference>
<dbReference type="Pfam" id="PF02515">
    <property type="entry name" value="CoA_transf_3"/>
    <property type="match status" value="1"/>
</dbReference>
<dbReference type="Gene3D" id="3.40.50.10540">
    <property type="entry name" value="Crotonobetainyl-coa:carnitine coa-transferase, domain 1"/>
    <property type="match status" value="1"/>
</dbReference>
<dbReference type="InterPro" id="IPR023606">
    <property type="entry name" value="CoA-Trfase_III_dom_1_sf"/>
</dbReference>
<organism evidence="3 4">
    <name type="scientific">Falsiroseomonas selenitidurans</name>
    <dbReference type="NCBI Taxonomy" id="2716335"/>
    <lineage>
        <taxon>Bacteria</taxon>
        <taxon>Pseudomonadati</taxon>
        <taxon>Pseudomonadota</taxon>
        <taxon>Alphaproteobacteria</taxon>
        <taxon>Acetobacterales</taxon>
        <taxon>Roseomonadaceae</taxon>
        <taxon>Falsiroseomonas</taxon>
    </lineage>
</organism>
<dbReference type="PANTHER" id="PTHR48207">
    <property type="entry name" value="SUCCINATE--HYDROXYMETHYLGLUTARATE COA-TRANSFERASE"/>
    <property type="match status" value="1"/>
</dbReference>
<dbReference type="SUPFAM" id="SSF89796">
    <property type="entry name" value="CoA-transferase family III (CaiB/BaiF)"/>
    <property type="match status" value="1"/>
</dbReference>
<evidence type="ECO:0000256" key="2">
    <source>
        <dbReference type="SAM" id="MobiDB-lite"/>
    </source>
</evidence>
<evidence type="ECO:0000256" key="1">
    <source>
        <dbReference type="ARBA" id="ARBA00022679"/>
    </source>
</evidence>
<accession>A0ABX1DYN1</accession>
<name>A0ABX1DYN1_9PROT</name>
<sequence>MRPHGGAPDRPPPERPRHACGVTRQIPGQPGSRRVKPLDGLKVVEIGQVFAGPYAGAILADLGADVIKVEKPQGGDDARQMGRDFRRGDALVFHEFNRGKRSVALDLKSAEGMAALHGLLEQADILLHNMRPGVPETLGLGGAETTARHTRLIYCEMGAFGHRGPMKDHPGYEPLLQAFSGLSSITGEPGGKPVRMGASVVDQGTGMWTVIGALAALRQREATGRGCVINTSLFETAFAWANQKVSAFVNLGEQPVRHASGHPGFVPYEAFDAADSPLLVCCGNDRLFGKFARVLGHAEWIADARFVTNRDRLANQAALLPMIRDIMRTRRRVEWLGLLVEAGVPCAPINTVEDMLAEPQAAAMAMLATPPGEDFAVVATPISFDGVRPLPPRGAPRLDEHAGAGFSPGPAAR</sequence>
<dbReference type="GO" id="GO:0016740">
    <property type="term" value="F:transferase activity"/>
    <property type="evidence" value="ECO:0007669"/>
    <property type="project" value="UniProtKB-KW"/>
</dbReference>
<dbReference type="InterPro" id="IPR044855">
    <property type="entry name" value="CoA-Trfase_III_dom3_sf"/>
</dbReference>
<proteinExistence type="predicted"/>
<keyword evidence="1 3" id="KW-0808">Transferase</keyword>
<dbReference type="Proteomes" id="UP000787635">
    <property type="component" value="Unassembled WGS sequence"/>
</dbReference>
<evidence type="ECO:0000313" key="3">
    <source>
        <dbReference type="EMBL" id="NKC30032.1"/>
    </source>
</evidence>
<dbReference type="PANTHER" id="PTHR48207:SF3">
    <property type="entry name" value="SUCCINATE--HYDROXYMETHYLGLUTARATE COA-TRANSFERASE"/>
    <property type="match status" value="1"/>
</dbReference>
<dbReference type="InterPro" id="IPR050483">
    <property type="entry name" value="CoA-transferase_III_domain"/>
</dbReference>
<dbReference type="InterPro" id="IPR003673">
    <property type="entry name" value="CoA-Trfase_fam_III"/>
</dbReference>
<dbReference type="EMBL" id="JAAVNE010000004">
    <property type="protein sequence ID" value="NKC30032.1"/>
    <property type="molecule type" value="Genomic_DNA"/>
</dbReference>
<feature type="region of interest" description="Disordered" evidence="2">
    <location>
        <begin position="1"/>
        <end position="33"/>
    </location>
</feature>
<protein>
    <submittedName>
        <fullName evidence="3">CoA transferase</fullName>
    </submittedName>
</protein>